<accession>A0A7X3LI33</accession>
<dbReference type="RefSeq" id="WP_160497610.1">
    <property type="nucleotide sequence ID" value="NZ_WUBI01000001.1"/>
</dbReference>
<gene>
    <name evidence="1" type="ORF">GRF59_11040</name>
</gene>
<protein>
    <recommendedName>
        <fullName evidence="3">Spore coat protein</fullName>
    </recommendedName>
</protein>
<name>A0A7X3LI33_9BACL</name>
<dbReference type="EMBL" id="WUBI01000001">
    <property type="protein sequence ID" value="MWV44168.1"/>
    <property type="molecule type" value="Genomic_DNA"/>
</dbReference>
<dbReference type="Proteomes" id="UP000460318">
    <property type="component" value="Unassembled WGS sequence"/>
</dbReference>
<proteinExistence type="predicted"/>
<evidence type="ECO:0000313" key="1">
    <source>
        <dbReference type="EMBL" id="MWV44168.1"/>
    </source>
</evidence>
<evidence type="ECO:0008006" key="3">
    <source>
        <dbReference type="Google" id="ProtNLM"/>
    </source>
</evidence>
<keyword evidence="2" id="KW-1185">Reference proteome</keyword>
<comment type="caution">
    <text evidence="1">The sequence shown here is derived from an EMBL/GenBank/DDBJ whole genome shotgun (WGS) entry which is preliminary data.</text>
</comment>
<reference evidence="1 2" key="1">
    <citation type="submission" date="2019-12" db="EMBL/GenBank/DDBJ databases">
        <title>Paenibacillus sp. nov., an endophytic bacterium isolated from the stem of Dendrobium.</title>
        <authorList>
            <person name="Zhao R."/>
        </authorList>
    </citation>
    <scope>NUCLEOTIDE SEQUENCE [LARGE SCALE GENOMIC DNA]</scope>
    <source>
        <strain evidence="1 2">HJL G12</strain>
    </source>
</reference>
<organism evidence="1 2">
    <name type="scientific">Paenibacillus dendrobii</name>
    <dbReference type="NCBI Taxonomy" id="2691084"/>
    <lineage>
        <taxon>Bacteria</taxon>
        <taxon>Bacillati</taxon>
        <taxon>Bacillota</taxon>
        <taxon>Bacilli</taxon>
        <taxon>Bacillales</taxon>
        <taxon>Paenibacillaceae</taxon>
        <taxon>Paenibacillus</taxon>
    </lineage>
</organism>
<evidence type="ECO:0000313" key="2">
    <source>
        <dbReference type="Proteomes" id="UP000460318"/>
    </source>
</evidence>
<dbReference type="AlphaFoldDB" id="A0A7X3LI33"/>
<sequence length="78" mass="8712">MQSGQMQAITGKELEYIVDSISNEDLLIKQCAATAATSQNATIQQACQQYIRSMDHHLEMLIQALQQHQSLAPNQPQQ</sequence>